<dbReference type="InterPro" id="IPR008978">
    <property type="entry name" value="HSP20-like_chaperone"/>
</dbReference>
<evidence type="ECO:0000313" key="1">
    <source>
        <dbReference type="EMBL" id="CAE8648184.1"/>
    </source>
</evidence>
<accession>A0A813IDU0</accession>
<proteinExistence type="predicted"/>
<feature type="non-terminal residue" evidence="1">
    <location>
        <position position="1"/>
    </location>
</feature>
<dbReference type="SUPFAM" id="SSF49764">
    <property type="entry name" value="HSP20-like chaperones"/>
    <property type="match status" value="1"/>
</dbReference>
<sequence length="57" mass="7026">PTFQQLNREKCYWTMTKHGGRYWLISIELVKKTPGKLWSRLMRDEREANRPSMKWDK</sequence>
<dbReference type="Proteomes" id="UP000626109">
    <property type="component" value="Unassembled WGS sequence"/>
</dbReference>
<organism evidence="1 2">
    <name type="scientific">Polarella glacialis</name>
    <name type="common">Dinoflagellate</name>
    <dbReference type="NCBI Taxonomy" id="89957"/>
    <lineage>
        <taxon>Eukaryota</taxon>
        <taxon>Sar</taxon>
        <taxon>Alveolata</taxon>
        <taxon>Dinophyceae</taxon>
        <taxon>Suessiales</taxon>
        <taxon>Suessiaceae</taxon>
        <taxon>Polarella</taxon>
    </lineage>
</organism>
<name>A0A813IDU0_POLGL</name>
<protein>
    <submittedName>
        <fullName evidence="1">Uncharacterized protein</fullName>
    </submittedName>
</protein>
<dbReference type="AlphaFoldDB" id="A0A813IDU0"/>
<gene>
    <name evidence="1" type="ORF">PGLA2088_LOCUS6346</name>
</gene>
<reference evidence="1" key="1">
    <citation type="submission" date="2021-02" db="EMBL/GenBank/DDBJ databases">
        <authorList>
            <person name="Dougan E. K."/>
            <person name="Rhodes N."/>
            <person name="Thang M."/>
            <person name="Chan C."/>
        </authorList>
    </citation>
    <scope>NUCLEOTIDE SEQUENCE</scope>
</reference>
<feature type="non-terminal residue" evidence="1">
    <location>
        <position position="57"/>
    </location>
</feature>
<dbReference type="EMBL" id="CAJNNW010006293">
    <property type="protein sequence ID" value="CAE8648184.1"/>
    <property type="molecule type" value="Genomic_DNA"/>
</dbReference>
<evidence type="ECO:0000313" key="2">
    <source>
        <dbReference type="Proteomes" id="UP000626109"/>
    </source>
</evidence>
<comment type="caution">
    <text evidence="1">The sequence shown here is derived from an EMBL/GenBank/DDBJ whole genome shotgun (WGS) entry which is preliminary data.</text>
</comment>